<dbReference type="AlphaFoldDB" id="A0A2B7Y222"/>
<dbReference type="Gene3D" id="3.10.290.10">
    <property type="entry name" value="RNA-binding S4 domain"/>
    <property type="match status" value="1"/>
</dbReference>
<keyword evidence="14" id="KW-1185">Reference proteome</keyword>
<dbReference type="Pfam" id="PF01479">
    <property type="entry name" value="S4"/>
    <property type="match status" value="1"/>
</dbReference>
<feature type="domain" description="RNA-binding S4" evidence="12">
    <location>
        <begin position="125"/>
        <end position="185"/>
    </location>
</feature>
<dbReference type="SMART" id="SM00363">
    <property type="entry name" value="S4"/>
    <property type="match status" value="1"/>
</dbReference>
<evidence type="ECO:0000256" key="10">
    <source>
        <dbReference type="PROSITE-ProRule" id="PRU00182"/>
    </source>
</evidence>
<evidence type="ECO:0000256" key="3">
    <source>
        <dbReference type="ARBA" id="ARBA00022730"/>
    </source>
</evidence>
<feature type="compositionally biased region" description="Basic and acidic residues" evidence="11">
    <location>
        <begin position="358"/>
        <end position="367"/>
    </location>
</feature>
<evidence type="ECO:0000256" key="11">
    <source>
        <dbReference type="SAM" id="MobiDB-lite"/>
    </source>
</evidence>
<feature type="region of interest" description="Disordered" evidence="11">
    <location>
        <begin position="182"/>
        <end position="263"/>
    </location>
</feature>
<dbReference type="GO" id="GO:0019843">
    <property type="term" value="F:rRNA binding"/>
    <property type="evidence" value="ECO:0007669"/>
    <property type="project" value="UniProtKB-KW"/>
</dbReference>
<evidence type="ECO:0000256" key="1">
    <source>
        <dbReference type="ARBA" id="ARBA00004173"/>
    </source>
</evidence>
<name>A0A2B7Y222_POLH7</name>
<gene>
    <name evidence="13" type="ORF">AJ80_05533</name>
</gene>
<dbReference type="PROSITE" id="PS00632">
    <property type="entry name" value="RIBOSOMAL_S4"/>
    <property type="match status" value="1"/>
</dbReference>
<comment type="function">
    <text evidence="8">Component of the mitochondrial ribosome (mitoribosome), a dedicated translation machinery responsible for the synthesis of mitochondrial genome-encoded proteins, including at least some of the essential transmembrane subunits of the mitochondrial respiratory chain. The mitoribosomes are attached to the mitochondrial inner membrane and translation products are cotranslationally integrated into the membrane.</text>
</comment>
<dbReference type="PANTHER" id="PTHR11831">
    <property type="entry name" value="30S 40S RIBOSOMAL PROTEIN"/>
    <property type="match status" value="1"/>
</dbReference>
<evidence type="ECO:0000256" key="6">
    <source>
        <dbReference type="ARBA" id="ARBA00023128"/>
    </source>
</evidence>
<dbReference type="EMBL" id="PDNA01000082">
    <property type="protein sequence ID" value="PGH15516.1"/>
    <property type="molecule type" value="Genomic_DNA"/>
</dbReference>
<evidence type="ECO:0000313" key="13">
    <source>
        <dbReference type="EMBL" id="PGH15516.1"/>
    </source>
</evidence>
<dbReference type="InterPro" id="IPR036986">
    <property type="entry name" value="S4_RNA-bd_sf"/>
</dbReference>
<dbReference type="SUPFAM" id="SSF55174">
    <property type="entry name" value="Alpha-L RNA-binding motif"/>
    <property type="match status" value="1"/>
</dbReference>
<evidence type="ECO:0000256" key="8">
    <source>
        <dbReference type="ARBA" id="ARBA00037226"/>
    </source>
</evidence>
<dbReference type="FunFam" id="3.10.290.10:FF:000025">
    <property type="entry name" value="30S ribosomal subunit S4"/>
    <property type="match status" value="1"/>
</dbReference>
<dbReference type="CDD" id="cd00165">
    <property type="entry name" value="S4"/>
    <property type="match status" value="1"/>
</dbReference>
<keyword evidence="5" id="KW-0689">Ribosomal protein</keyword>
<feature type="compositionally biased region" description="Basic and acidic residues" evidence="11">
    <location>
        <begin position="244"/>
        <end position="263"/>
    </location>
</feature>
<comment type="subcellular location">
    <subcellularLocation>
        <location evidence="1">Mitochondrion</location>
    </subcellularLocation>
</comment>
<dbReference type="STRING" id="1447883.A0A2B7Y222"/>
<evidence type="ECO:0000313" key="14">
    <source>
        <dbReference type="Proteomes" id="UP000224634"/>
    </source>
</evidence>
<evidence type="ECO:0000256" key="9">
    <source>
        <dbReference type="ARBA" id="ARBA00071419"/>
    </source>
</evidence>
<comment type="caution">
    <text evidence="13">The sequence shown here is derived from an EMBL/GenBank/DDBJ whole genome shotgun (WGS) entry which is preliminary data.</text>
</comment>
<evidence type="ECO:0000256" key="7">
    <source>
        <dbReference type="ARBA" id="ARBA00023274"/>
    </source>
</evidence>
<evidence type="ECO:0000259" key="12">
    <source>
        <dbReference type="SMART" id="SM00363"/>
    </source>
</evidence>
<evidence type="ECO:0000256" key="4">
    <source>
        <dbReference type="ARBA" id="ARBA00022884"/>
    </source>
</evidence>
<accession>A0A2B7Y222</accession>
<dbReference type="GO" id="GO:0005763">
    <property type="term" value="C:mitochondrial small ribosomal subunit"/>
    <property type="evidence" value="ECO:0007669"/>
    <property type="project" value="TreeGrafter"/>
</dbReference>
<dbReference type="OrthoDB" id="3356781at2759"/>
<dbReference type="InterPro" id="IPR002942">
    <property type="entry name" value="S4_RNA-bd"/>
</dbReference>
<organism evidence="13 14">
    <name type="scientific">Polytolypa hystricis (strain UAMH7299)</name>
    <dbReference type="NCBI Taxonomy" id="1447883"/>
    <lineage>
        <taxon>Eukaryota</taxon>
        <taxon>Fungi</taxon>
        <taxon>Dikarya</taxon>
        <taxon>Ascomycota</taxon>
        <taxon>Pezizomycotina</taxon>
        <taxon>Eurotiomycetes</taxon>
        <taxon>Eurotiomycetidae</taxon>
        <taxon>Onygenales</taxon>
        <taxon>Onygenales incertae sedis</taxon>
        <taxon>Polytolypa</taxon>
    </lineage>
</organism>
<proteinExistence type="inferred from homology"/>
<dbReference type="GO" id="GO:0003735">
    <property type="term" value="F:structural constituent of ribosome"/>
    <property type="evidence" value="ECO:0007669"/>
    <property type="project" value="TreeGrafter"/>
</dbReference>
<keyword evidence="3 10" id="KW-0699">rRNA-binding</keyword>
<feature type="region of interest" description="Disordered" evidence="11">
    <location>
        <begin position="324"/>
        <end position="407"/>
    </location>
</feature>
<feature type="compositionally biased region" description="Low complexity" evidence="11">
    <location>
        <begin position="339"/>
        <end position="357"/>
    </location>
</feature>
<dbReference type="InterPro" id="IPR022801">
    <property type="entry name" value="Ribosomal_uS4"/>
</dbReference>
<comment type="similarity">
    <text evidence="2">Belongs to the universal ribosomal protein uS4 family.</text>
</comment>
<dbReference type="Proteomes" id="UP000224634">
    <property type="component" value="Unassembled WGS sequence"/>
</dbReference>
<evidence type="ECO:0000256" key="5">
    <source>
        <dbReference type="ARBA" id="ARBA00022980"/>
    </source>
</evidence>
<dbReference type="GO" id="GO:0042274">
    <property type="term" value="P:ribosomal small subunit biogenesis"/>
    <property type="evidence" value="ECO:0007669"/>
    <property type="project" value="TreeGrafter"/>
</dbReference>
<feature type="region of interest" description="Disordered" evidence="11">
    <location>
        <begin position="85"/>
        <end position="112"/>
    </location>
</feature>
<evidence type="ECO:0000256" key="2">
    <source>
        <dbReference type="ARBA" id="ARBA00007465"/>
    </source>
</evidence>
<sequence>MRNRTAKFLQKPKVIQSWNKYNLFNLRHLRLPQTRTKTFFQQKWTAKSLARAYHGEQIREGQWELMFSRRLRSVVPMNAKYLAENDGTAESAGRGSGLEKAPEPRPASAVPQTPFMQMTFAPLERRLDVAIFRAMFASSTRQARQFVVHGSVTVNGKKMRYPGYLLNPGDLFQVDPERVLFAAGAPKDNQQRRYGRRKRTKGEAQKATEEAEKEETSPEESKSEASSAEGEVKAEGEQSPAEEQAEHAKPEPVEEKSPEEAREALKELLAQAKTIVTGNNANTLLAKRRFDFFSFRKTVRSALAQTSSTTGDVEDLESQFSKLKELAAKDTAPTPKPSEPSSVPISESSPEQTATETAPKEEQEAPKPESSSESAPTEPAPTEPVPTTSESKPKPSTPAGSPDPLLSELSKLQASGTTSLDLSDKSQFPGFTDEDLAVLKQALTQMHENPVDGTKPYATPWRPKDYMSAFAFIPRYLEVNQNICAAVYLRHPVARPGMAEVPTPFPEVINGAAFAWYLRRR</sequence>
<dbReference type="PROSITE" id="PS50889">
    <property type="entry name" value="S4"/>
    <property type="match status" value="1"/>
</dbReference>
<reference evidence="13 14" key="1">
    <citation type="submission" date="2017-10" db="EMBL/GenBank/DDBJ databases">
        <title>Comparative genomics in systemic dimorphic fungi from Ajellomycetaceae.</title>
        <authorList>
            <person name="Munoz J.F."/>
            <person name="Mcewen J.G."/>
            <person name="Clay O.K."/>
            <person name="Cuomo C.A."/>
        </authorList>
    </citation>
    <scope>NUCLEOTIDE SEQUENCE [LARGE SCALE GENOMIC DNA]</scope>
    <source>
        <strain evidence="13 14">UAMH7299</strain>
    </source>
</reference>
<dbReference type="PANTHER" id="PTHR11831:SF4">
    <property type="entry name" value="SMALL RIBOSOMAL SUBUNIT PROTEIN US4M"/>
    <property type="match status" value="1"/>
</dbReference>
<feature type="compositionally biased region" description="Basic and acidic residues" evidence="11">
    <location>
        <begin position="201"/>
        <end position="223"/>
    </location>
</feature>
<feature type="compositionally biased region" description="Low complexity" evidence="11">
    <location>
        <begin position="368"/>
        <end position="377"/>
    </location>
</feature>
<keyword evidence="7" id="KW-0687">Ribonucleoprotein</keyword>
<dbReference type="InterPro" id="IPR018079">
    <property type="entry name" value="Ribosomal_uS4_CS"/>
</dbReference>
<protein>
    <recommendedName>
        <fullName evidence="9">Small ribosomal subunit protein uS4m</fullName>
    </recommendedName>
</protein>
<keyword evidence="4 10" id="KW-0694">RNA-binding</keyword>
<keyword evidence="6" id="KW-0496">Mitochondrion</keyword>